<evidence type="ECO:0000259" key="1">
    <source>
        <dbReference type="Pfam" id="PF00144"/>
    </source>
</evidence>
<protein>
    <recommendedName>
        <fullName evidence="1">Beta-lactamase-related domain-containing protein</fullName>
    </recommendedName>
</protein>
<dbReference type="EMBL" id="UINC01046202">
    <property type="protein sequence ID" value="SVB53907.1"/>
    <property type="molecule type" value="Genomic_DNA"/>
</dbReference>
<dbReference type="InterPro" id="IPR050789">
    <property type="entry name" value="Diverse_Enzym_Activities"/>
</dbReference>
<evidence type="ECO:0000313" key="2">
    <source>
        <dbReference type="EMBL" id="SVB53907.1"/>
    </source>
</evidence>
<dbReference type="InterPro" id="IPR012338">
    <property type="entry name" value="Beta-lactam/transpept-like"/>
</dbReference>
<dbReference type="Pfam" id="PF00144">
    <property type="entry name" value="Beta-lactamase"/>
    <property type="match status" value="1"/>
</dbReference>
<feature type="domain" description="Beta-lactamase-related" evidence="1">
    <location>
        <begin position="61"/>
        <end position="419"/>
    </location>
</feature>
<dbReference type="AlphaFoldDB" id="A0A382EVP3"/>
<proteinExistence type="predicted"/>
<dbReference type="InterPro" id="IPR001466">
    <property type="entry name" value="Beta-lactam-related"/>
</dbReference>
<dbReference type="Gene3D" id="3.40.710.10">
    <property type="entry name" value="DD-peptidase/beta-lactamase superfamily"/>
    <property type="match status" value="1"/>
</dbReference>
<accession>A0A382EVP3</accession>
<name>A0A382EVP3_9ZZZZ</name>
<dbReference type="PANTHER" id="PTHR43283:SF3">
    <property type="entry name" value="BETA-LACTAMASE FAMILY PROTEIN (AFU_ORTHOLOGUE AFUA_5G07500)"/>
    <property type="match status" value="1"/>
</dbReference>
<sequence length="440" mass="48169">MNATGSDPSITYYGPKNFRIRNWFSISGVGLALTITAAAAAPLPETTPERVGLSSEHLRKIDRVFEAGVSEGQIPGAVIAIARHGKLAYFKAHGMQNTTEGIPMRTDSIFRIYSMTKPIVSVGAMMLHEDARLYLPEPVGKYLPELTEMTVAQVGRDLETGSNTVEVVPANAAITIHDLLRHTSGFTYGFYGQSPAKQQLKQSGLADLNALDLPLAKFVDRLAILPLAYQPGQHWEYGRSADVLGRLIEVVSGDSLDTFLKADIFDPLGMVDTGFWVPEKNWPRIAEPLQNTGEPELIDVSRPPKLLAGGHGLVSTAGDFLRFCQMLLNGGTLDSTRILGPKTVKYMTANHLHDGISRTGPYYLPGPGYGFGLGFGIREANGISPWPGSKGEYFWGGYAGTYFWVDPAEELIVVSMSQSVIHRTHYRMLLRNLVYQAIVK</sequence>
<gene>
    <name evidence="2" type="ORF">METZ01_LOCUS206761</name>
</gene>
<organism evidence="2">
    <name type="scientific">marine metagenome</name>
    <dbReference type="NCBI Taxonomy" id="408172"/>
    <lineage>
        <taxon>unclassified sequences</taxon>
        <taxon>metagenomes</taxon>
        <taxon>ecological metagenomes</taxon>
    </lineage>
</organism>
<dbReference type="SUPFAM" id="SSF56601">
    <property type="entry name" value="beta-lactamase/transpeptidase-like"/>
    <property type="match status" value="1"/>
</dbReference>
<dbReference type="PANTHER" id="PTHR43283">
    <property type="entry name" value="BETA-LACTAMASE-RELATED"/>
    <property type="match status" value="1"/>
</dbReference>
<reference evidence="2" key="1">
    <citation type="submission" date="2018-05" db="EMBL/GenBank/DDBJ databases">
        <authorList>
            <person name="Lanie J.A."/>
            <person name="Ng W.-L."/>
            <person name="Kazmierczak K.M."/>
            <person name="Andrzejewski T.M."/>
            <person name="Davidsen T.M."/>
            <person name="Wayne K.J."/>
            <person name="Tettelin H."/>
            <person name="Glass J.I."/>
            <person name="Rusch D."/>
            <person name="Podicherti R."/>
            <person name="Tsui H.-C.T."/>
            <person name="Winkler M.E."/>
        </authorList>
    </citation>
    <scope>NUCLEOTIDE SEQUENCE</scope>
</reference>